<evidence type="ECO:0000256" key="12">
    <source>
        <dbReference type="SAM" id="SignalP"/>
    </source>
</evidence>
<gene>
    <name evidence="15" type="ORF">CDO81_10310</name>
</gene>
<protein>
    <recommendedName>
        <fullName evidence="17">TonB-dependent receptor</fullName>
    </recommendedName>
</protein>
<dbReference type="InterPro" id="IPR012910">
    <property type="entry name" value="Plug_dom"/>
</dbReference>
<evidence type="ECO:0008006" key="17">
    <source>
        <dbReference type="Google" id="ProtNLM"/>
    </source>
</evidence>
<keyword evidence="6 11" id="KW-0798">TonB box</keyword>
<reference evidence="15 16" key="1">
    <citation type="journal article" date="2007" name="Int. J. Syst. Evol. Microbiol.">
        <title>Description of Pelomonas aquatica sp. nov. and Pelomonas puraquae sp. nov., isolated from industrial and haemodialysis water.</title>
        <authorList>
            <person name="Gomila M."/>
            <person name="Bowien B."/>
            <person name="Falsen E."/>
            <person name="Moore E.R."/>
            <person name="Lalucat J."/>
        </authorList>
    </citation>
    <scope>NUCLEOTIDE SEQUENCE [LARGE SCALE GENOMIC DNA]</scope>
    <source>
        <strain evidence="15 16">CCUG 52769</strain>
    </source>
</reference>
<feature type="domain" description="TonB-dependent receptor plug" evidence="14">
    <location>
        <begin position="60"/>
        <end position="179"/>
    </location>
</feature>
<dbReference type="PANTHER" id="PTHR47234:SF1">
    <property type="entry name" value="TONB-DEPENDENT RECEPTOR"/>
    <property type="match status" value="1"/>
</dbReference>
<keyword evidence="9 10" id="KW-0998">Cell outer membrane</keyword>
<dbReference type="SUPFAM" id="SSF56935">
    <property type="entry name" value="Porins"/>
    <property type="match status" value="1"/>
</dbReference>
<evidence type="ECO:0000259" key="13">
    <source>
        <dbReference type="Pfam" id="PF00593"/>
    </source>
</evidence>
<dbReference type="GO" id="GO:0009279">
    <property type="term" value="C:cell outer membrane"/>
    <property type="evidence" value="ECO:0007669"/>
    <property type="project" value="UniProtKB-SubCell"/>
</dbReference>
<dbReference type="Pfam" id="PF07715">
    <property type="entry name" value="Plug"/>
    <property type="match status" value="1"/>
</dbReference>
<organism evidence="15 16">
    <name type="scientific">Roseateles puraquae</name>
    <dbReference type="NCBI Taxonomy" id="431059"/>
    <lineage>
        <taxon>Bacteria</taxon>
        <taxon>Pseudomonadati</taxon>
        <taxon>Pseudomonadota</taxon>
        <taxon>Betaproteobacteria</taxon>
        <taxon>Burkholderiales</taxon>
        <taxon>Sphaerotilaceae</taxon>
        <taxon>Roseateles</taxon>
    </lineage>
</organism>
<accession>A0A254N7Y6</accession>
<dbReference type="InterPro" id="IPR039426">
    <property type="entry name" value="TonB-dep_rcpt-like"/>
</dbReference>
<keyword evidence="16" id="KW-1185">Reference proteome</keyword>
<evidence type="ECO:0000256" key="2">
    <source>
        <dbReference type="ARBA" id="ARBA00009810"/>
    </source>
</evidence>
<evidence type="ECO:0000256" key="4">
    <source>
        <dbReference type="ARBA" id="ARBA00022452"/>
    </source>
</evidence>
<evidence type="ECO:0000313" key="16">
    <source>
        <dbReference type="Proteomes" id="UP000197446"/>
    </source>
</evidence>
<dbReference type="Gene3D" id="2.170.130.10">
    <property type="entry name" value="TonB-dependent receptor, plug domain"/>
    <property type="match status" value="1"/>
</dbReference>
<evidence type="ECO:0000256" key="8">
    <source>
        <dbReference type="ARBA" id="ARBA00023170"/>
    </source>
</evidence>
<sequence length="920" mass="99337">MIGHTWHRQRRHGLAWAAAACCSLAQAQGSVPGSTDPAADPEKLERITVTGSNIRRADGETALPVQVITAEDIRRSGKASVTEVLQSLSANGANGLTDSASFNSFAYGASGISLRSLGPTSTLILVNGRRVVPYSVPDINNGLTNFVNVDAIPSAAIQRIEVLKDGASAIYGSDAMAGVVNIILRKDFQGGEAGAQLRTSMDGGFGTQSAALTVGRGDLARDGWNWMATLDVFHRDEVMLRDVASRVIDPRHRDSSFYYTGRAGTSRFTPTPNYYGGVSFDPQSGASFVNTRSGRASANCPADQRWAFNSTFTPPLNLCGYSYWTDAAQYVSPMERASIFSHGELALGGGLSVFGELSLNRLTNHQRDWPVPFGAGLGATPNGRDGGVAYVPQFLPAGHPNNPFPNQPAGITYQFADVGMQGIDVTNQAGRLLVGARGTTAGWDWETALMHAQDTAEVSYLNRISLPALRDAVLSGSYDFEHPTQGRVTAAQLRINPIDHGRASFTALDAKVSGEIGRLPGGPIGMAAGIEARHEQRNYHPDERIYSGGVYLQVAGRTEGSRNVVSAFSELSLPITKTLQSQLALRADRYSDYGSSVTPKLAVAWAPLRQLKLRGSVSRGFRAPSLNESASSDTPLFSYVDFDPQRCGQFNVDCDGYNNSGVVKANKNLKPERSTAYGLGLVTEPVRDLLLTLDYWEFRRRNEITFVDQQLLINQEGSNDPLYAGRVHRLPADTESVPGQSIPGRIATVDQLYLNRGRTEVRGVDVTASTRLAMSGTAPLRINLDMTYVDRYRVQSAEGEAWQVWTGTLGFPRLRGSMNLGWSPGPWDLNATLNHLSGFAATQAGQTCTGTRYLGVCDIAPYTTLDLAAAYRAGTAWTVRVNLINATNARMPFTPTQPTGNRYWYAAAGRQLGVSASHRF</sequence>
<dbReference type="AlphaFoldDB" id="A0A254N7Y6"/>
<proteinExistence type="inferred from homology"/>
<keyword evidence="8" id="KW-0675">Receptor</keyword>
<comment type="similarity">
    <text evidence="2 10 11">Belongs to the TonB-dependent receptor family.</text>
</comment>
<evidence type="ECO:0000256" key="6">
    <source>
        <dbReference type="ARBA" id="ARBA00023077"/>
    </source>
</evidence>
<dbReference type="PROSITE" id="PS52016">
    <property type="entry name" value="TONB_DEPENDENT_REC_3"/>
    <property type="match status" value="1"/>
</dbReference>
<evidence type="ECO:0000256" key="3">
    <source>
        <dbReference type="ARBA" id="ARBA00022448"/>
    </source>
</evidence>
<evidence type="ECO:0000256" key="5">
    <source>
        <dbReference type="ARBA" id="ARBA00022692"/>
    </source>
</evidence>
<dbReference type="Gene3D" id="2.40.170.20">
    <property type="entry name" value="TonB-dependent receptor, beta-barrel domain"/>
    <property type="match status" value="1"/>
</dbReference>
<dbReference type="OrthoDB" id="9764669at2"/>
<keyword evidence="4 10" id="KW-1134">Transmembrane beta strand</keyword>
<evidence type="ECO:0000256" key="11">
    <source>
        <dbReference type="RuleBase" id="RU003357"/>
    </source>
</evidence>
<comment type="subcellular location">
    <subcellularLocation>
        <location evidence="1 10">Cell outer membrane</location>
        <topology evidence="1 10">Multi-pass membrane protein</topology>
    </subcellularLocation>
</comment>
<dbReference type="InterPro" id="IPR037066">
    <property type="entry name" value="Plug_dom_sf"/>
</dbReference>
<comment type="caution">
    <text evidence="15">The sequence shown here is derived from an EMBL/GenBank/DDBJ whole genome shotgun (WGS) entry which is preliminary data.</text>
</comment>
<evidence type="ECO:0000259" key="14">
    <source>
        <dbReference type="Pfam" id="PF07715"/>
    </source>
</evidence>
<dbReference type="Pfam" id="PF00593">
    <property type="entry name" value="TonB_dep_Rec_b-barrel"/>
    <property type="match status" value="1"/>
</dbReference>
<evidence type="ECO:0000256" key="10">
    <source>
        <dbReference type="PROSITE-ProRule" id="PRU01360"/>
    </source>
</evidence>
<evidence type="ECO:0000313" key="15">
    <source>
        <dbReference type="EMBL" id="OWR04105.1"/>
    </source>
</evidence>
<dbReference type="Proteomes" id="UP000197446">
    <property type="component" value="Unassembled WGS sequence"/>
</dbReference>
<evidence type="ECO:0000256" key="9">
    <source>
        <dbReference type="ARBA" id="ARBA00023237"/>
    </source>
</evidence>
<dbReference type="InterPro" id="IPR036942">
    <property type="entry name" value="Beta-barrel_TonB_sf"/>
</dbReference>
<dbReference type="InterPro" id="IPR000531">
    <property type="entry name" value="Beta-barrel_TonB"/>
</dbReference>
<evidence type="ECO:0000256" key="1">
    <source>
        <dbReference type="ARBA" id="ARBA00004571"/>
    </source>
</evidence>
<dbReference type="EMBL" id="NISI01000003">
    <property type="protein sequence ID" value="OWR04105.1"/>
    <property type="molecule type" value="Genomic_DNA"/>
</dbReference>
<dbReference type="RefSeq" id="WP_088483125.1">
    <property type="nucleotide sequence ID" value="NZ_NISI01000003.1"/>
</dbReference>
<keyword evidence="12" id="KW-0732">Signal</keyword>
<dbReference type="PANTHER" id="PTHR47234">
    <property type="match status" value="1"/>
</dbReference>
<keyword evidence="5 10" id="KW-0812">Transmembrane</keyword>
<feature type="domain" description="TonB-dependent receptor-like beta-barrel" evidence="13">
    <location>
        <begin position="424"/>
        <end position="885"/>
    </location>
</feature>
<keyword evidence="7 10" id="KW-0472">Membrane</keyword>
<evidence type="ECO:0000256" key="7">
    <source>
        <dbReference type="ARBA" id="ARBA00023136"/>
    </source>
</evidence>
<name>A0A254N7Y6_9BURK</name>
<feature type="chain" id="PRO_5012015946" description="TonB-dependent receptor" evidence="12">
    <location>
        <begin position="28"/>
        <end position="920"/>
    </location>
</feature>
<feature type="signal peptide" evidence="12">
    <location>
        <begin position="1"/>
        <end position="27"/>
    </location>
</feature>
<keyword evidence="3 10" id="KW-0813">Transport</keyword>